<comment type="caution">
    <text evidence="5">The sequence shown here is derived from an EMBL/GenBank/DDBJ whole genome shotgun (WGS) entry which is preliminary data.</text>
</comment>
<dbReference type="SMART" id="SM00342">
    <property type="entry name" value="HTH_ARAC"/>
    <property type="match status" value="1"/>
</dbReference>
<dbReference type="SUPFAM" id="SSF46689">
    <property type="entry name" value="Homeodomain-like"/>
    <property type="match status" value="1"/>
</dbReference>
<dbReference type="GO" id="GO:0005829">
    <property type="term" value="C:cytosol"/>
    <property type="evidence" value="ECO:0007669"/>
    <property type="project" value="TreeGrafter"/>
</dbReference>
<dbReference type="Pfam" id="PF12833">
    <property type="entry name" value="HTH_18"/>
    <property type="match status" value="1"/>
</dbReference>
<feature type="domain" description="HTH araC/xylS-type" evidence="4">
    <location>
        <begin position="251"/>
        <end position="349"/>
    </location>
</feature>
<dbReference type="RefSeq" id="WP_141920051.1">
    <property type="nucleotide sequence ID" value="NZ_VFOF01000001.1"/>
</dbReference>
<accession>A0A542W2B0</accession>
<gene>
    <name evidence="5" type="ORF">FBY58_1314</name>
</gene>
<dbReference type="Pfam" id="PF12625">
    <property type="entry name" value="Arabinose_bd"/>
    <property type="match status" value="1"/>
</dbReference>
<keyword evidence="3" id="KW-0804">Transcription</keyword>
<evidence type="ECO:0000256" key="1">
    <source>
        <dbReference type="ARBA" id="ARBA00023015"/>
    </source>
</evidence>
<dbReference type="InterPro" id="IPR009057">
    <property type="entry name" value="Homeodomain-like_sf"/>
</dbReference>
<dbReference type="PANTHER" id="PTHR47894">
    <property type="entry name" value="HTH-TYPE TRANSCRIPTIONAL REGULATOR GADX"/>
    <property type="match status" value="1"/>
</dbReference>
<proteinExistence type="predicted"/>
<evidence type="ECO:0000256" key="3">
    <source>
        <dbReference type="ARBA" id="ARBA00023163"/>
    </source>
</evidence>
<evidence type="ECO:0000313" key="5">
    <source>
        <dbReference type="EMBL" id="TQL17711.1"/>
    </source>
</evidence>
<dbReference type="EMBL" id="VFOF01000001">
    <property type="protein sequence ID" value="TQL17711.1"/>
    <property type="molecule type" value="Genomic_DNA"/>
</dbReference>
<dbReference type="Proteomes" id="UP000316887">
    <property type="component" value="Unassembled WGS sequence"/>
</dbReference>
<dbReference type="GO" id="GO:0000976">
    <property type="term" value="F:transcription cis-regulatory region binding"/>
    <property type="evidence" value="ECO:0007669"/>
    <property type="project" value="TreeGrafter"/>
</dbReference>
<reference evidence="5 6" key="1">
    <citation type="submission" date="2019-06" db="EMBL/GenBank/DDBJ databases">
        <title>Genome sequencing of Zymomonas mobilis strains for genetic engineering and biofuel applications.</title>
        <authorList>
            <person name="Teravest M."/>
        </authorList>
    </citation>
    <scope>NUCLEOTIDE SEQUENCE [LARGE SCALE GENOMIC DNA]</scope>
    <source>
        <strain evidence="5 6">AN0101</strain>
    </source>
</reference>
<dbReference type="OrthoDB" id="9805730at2"/>
<keyword evidence="2 5" id="KW-0238">DNA-binding</keyword>
<evidence type="ECO:0000256" key="2">
    <source>
        <dbReference type="ARBA" id="ARBA00023125"/>
    </source>
</evidence>
<keyword evidence="1" id="KW-0805">Transcription regulation</keyword>
<name>A0A542W2B0_ZYMMB</name>
<dbReference type="Gene3D" id="1.10.10.60">
    <property type="entry name" value="Homeodomain-like"/>
    <property type="match status" value="1"/>
</dbReference>
<evidence type="ECO:0000313" key="6">
    <source>
        <dbReference type="Proteomes" id="UP000316887"/>
    </source>
</evidence>
<dbReference type="PANTHER" id="PTHR47894:SF4">
    <property type="entry name" value="HTH-TYPE TRANSCRIPTIONAL REGULATOR GADX"/>
    <property type="match status" value="1"/>
</dbReference>
<dbReference type="AlphaFoldDB" id="A0A542W2B0"/>
<dbReference type="InterPro" id="IPR032687">
    <property type="entry name" value="AraC-type_N"/>
</dbReference>
<protein>
    <submittedName>
        <fullName evidence="5">AraC-like DNA-binding protein</fullName>
    </submittedName>
</protein>
<sequence length="368" mass="42258">MTSFLNTAFSKTVSSFEEVHHGVLAAAGSGLGDFIRKTGGDADRVFGACGVDPLILERPTHSLSLTNYCRLMEEAATNSQNGNFGLHYGKQFQPQNLGLIGYIGLASPTLGEALLNVAKDFQWHQHDTLTRFVKRENQWHFEYQIRHGAITRRRQDAEISMGMVLNIIRSALGSKWTPLEVNFEHYRPEQAYEHEQVFGAPVWFEQPCNSIVLSEKDLMRPMPGHEPVLLTVMRETIRRLNRHNVPQSFPERVRAIIRIMLPQDDFSLEKISEKMSMTPWSLQRRLKDENVTFLSLIDSVRQDMAIDYMKQPHLTISDITFMLGYSEVCALSRAFRRWFGISPRTWRKNYAAKTTSDLENRRIPENGL</sequence>
<evidence type="ECO:0000259" key="4">
    <source>
        <dbReference type="PROSITE" id="PS01124"/>
    </source>
</evidence>
<dbReference type="InterPro" id="IPR018060">
    <property type="entry name" value="HTH_AraC"/>
</dbReference>
<organism evidence="5 6">
    <name type="scientific">Zymomonas mobilis</name>
    <dbReference type="NCBI Taxonomy" id="542"/>
    <lineage>
        <taxon>Bacteria</taxon>
        <taxon>Pseudomonadati</taxon>
        <taxon>Pseudomonadota</taxon>
        <taxon>Alphaproteobacteria</taxon>
        <taxon>Sphingomonadales</taxon>
        <taxon>Zymomonadaceae</taxon>
        <taxon>Zymomonas</taxon>
    </lineage>
</organism>
<dbReference type="GO" id="GO:0003700">
    <property type="term" value="F:DNA-binding transcription factor activity"/>
    <property type="evidence" value="ECO:0007669"/>
    <property type="project" value="InterPro"/>
</dbReference>
<dbReference type="PROSITE" id="PS01124">
    <property type="entry name" value="HTH_ARAC_FAMILY_2"/>
    <property type="match status" value="1"/>
</dbReference>